<feature type="transmembrane region" description="Helical" evidence="2">
    <location>
        <begin position="93"/>
        <end position="111"/>
    </location>
</feature>
<protein>
    <submittedName>
        <fullName evidence="3">Uncharacterized protein</fullName>
    </submittedName>
</protein>
<dbReference type="EMBL" id="JAYKXP010000022">
    <property type="protein sequence ID" value="KAK7045956.1"/>
    <property type="molecule type" value="Genomic_DNA"/>
</dbReference>
<evidence type="ECO:0000256" key="1">
    <source>
        <dbReference type="SAM" id="MobiDB-lite"/>
    </source>
</evidence>
<feature type="region of interest" description="Disordered" evidence="1">
    <location>
        <begin position="1"/>
        <end position="39"/>
    </location>
</feature>
<dbReference type="AlphaFoldDB" id="A0AAW0D6E4"/>
<keyword evidence="4" id="KW-1185">Reference proteome</keyword>
<sequence length="122" mass="13730">MATESSSLRVPSSDVRQHPYRQPLYQDEDAEPSDGHDPEIEGAVHFLQARNYISPSSTSIHCNVQEAGRFRVDDDDTEGHNGHEEQEEEELELSMLLLIIVQLAVMLAMSIEPSTFGFVLNF</sequence>
<keyword evidence="2" id="KW-0812">Transmembrane</keyword>
<reference evidence="3 4" key="1">
    <citation type="submission" date="2024-01" db="EMBL/GenBank/DDBJ databases">
        <title>A draft genome for a cacao thread blight-causing isolate of Paramarasmius palmivorus.</title>
        <authorList>
            <person name="Baruah I.K."/>
            <person name="Bukari Y."/>
            <person name="Amoako-Attah I."/>
            <person name="Meinhardt L.W."/>
            <person name="Bailey B.A."/>
            <person name="Cohen S.P."/>
        </authorList>
    </citation>
    <scope>NUCLEOTIDE SEQUENCE [LARGE SCALE GENOMIC DNA]</scope>
    <source>
        <strain evidence="3 4">GH-12</strain>
    </source>
</reference>
<accession>A0AAW0D6E4</accession>
<name>A0AAW0D6E4_9AGAR</name>
<organism evidence="3 4">
    <name type="scientific">Paramarasmius palmivorus</name>
    <dbReference type="NCBI Taxonomy" id="297713"/>
    <lineage>
        <taxon>Eukaryota</taxon>
        <taxon>Fungi</taxon>
        <taxon>Dikarya</taxon>
        <taxon>Basidiomycota</taxon>
        <taxon>Agaricomycotina</taxon>
        <taxon>Agaricomycetes</taxon>
        <taxon>Agaricomycetidae</taxon>
        <taxon>Agaricales</taxon>
        <taxon>Marasmiineae</taxon>
        <taxon>Marasmiaceae</taxon>
        <taxon>Paramarasmius</taxon>
    </lineage>
</organism>
<dbReference type="Proteomes" id="UP001383192">
    <property type="component" value="Unassembled WGS sequence"/>
</dbReference>
<evidence type="ECO:0000256" key="2">
    <source>
        <dbReference type="SAM" id="Phobius"/>
    </source>
</evidence>
<evidence type="ECO:0000313" key="4">
    <source>
        <dbReference type="Proteomes" id="UP001383192"/>
    </source>
</evidence>
<comment type="caution">
    <text evidence="3">The sequence shown here is derived from an EMBL/GenBank/DDBJ whole genome shotgun (WGS) entry which is preliminary data.</text>
</comment>
<gene>
    <name evidence="3" type="ORF">VNI00_006951</name>
</gene>
<keyword evidence="2" id="KW-1133">Transmembrane helix</keyword>
<feature type="compositionally biased region" description="Polar residues" evidence="1">
    <location>
        <begin position="1"/>
        <end position="10"/>
    </location>
</feature>
<evidence type="ECO:0000313" key="3">
    <source>
        <dbReference type="EMBL" id="KAK7045956.1"/>
    </source>
</evidence>
<keyword evidence="2" id="KW-0472">Membrane</keyword>
<proteinExistence type="predicted"/>